<dbReference type="NCBIfam" id="TIGR00762">
    <property type="entry name" value="DegV"/>
    <property type="match status" value="1"/>
</dbReference>
<organism evidence="3 4">
    <name type="scientific">Candidatus Onthocola gallistercoris</name>
    <dbReference type="NCBI Taxonomy" id="2840876"/>
    <lineage>
        <taxon>Bacteria</taxon>
        <taxon>Bacillati</taxon>
        <taxon>Bacillota</taxon>
        <taxon>Bacilli</taxon>
        <taxon>Candidatus Onthocola</taxon>
    </lineage>
</organism>
<reference evidence="3" key="1">
    <citation type="submission" date="2020-10" db="EMBL/GenBank/DDBJ databases">
        <authorList>
            <person name="Gilroy R."/>
        </authorList>
    </citation>
    <scope>NUCLEOTIDE SEQUENCE</scope>
    <source>
        <strain evidence="3">CHK187-14744</strain>
    </source>
</reference>
<keyword evidence="2" id="KW-0446">Lipid-binding</keyword>
<dbReference type="InterPro" id="IPR050270">
    <property type="entry name" value="DegV_domain_contain"/>
</dbReference>
<dbReference type="Gene3D" id="3.40.50.10170">
    <property type="match status" value="1"/>
</dbReference>
<dbReference type="InterPro" id="IPR003797">
    <property type="entry name" value="DegV"/>
</dbReference>
<name>A0A9D1KXK4_9FIRM</name>
<dbReference type="InterPro" id="IPR043168">
    <property type="entry name" value="DegV_C"/>
</dbReference>
<dbReference type="Pfam" id="PF02645">
    <property type="entry name" value="DegV"/>
    <property type="match status" value="1"/>
</dbReference>
<sequence>MKNFAITTDSTSDLPESYLKEKGIPEALLSYSLGGKIYGGEEKLEVKEFYDMMRNGQMPTTQAANPEELREMFQGYLDKGISVLHLSFSSALSSSCSNAMMVAEELNETYSQKDVKVIVVDTLAASLGEGLVVYKAQEMKEAGKTLEETAKWVEDHKLNFCHQFTVDDLFHLFRGGRVSRFTAVAGSLIKVKPVLHVDDEGRLIPIGKVRGRKKSLAALVENMERTIGSYRDKNDIIFISHGDCQEDAEYVASLIKERLGIEKFLIGPIGPTIGTHSGPGTVALFYMGDKR</sequence>
<dbReference type="SUPFAM" id="SSF82549">
    <property type="entry name" value="DAK1/DegV-like"/>
    <property type="match status" value="1"/>
</dbReference>
<comment type="caution">
    <text evidence="3">The sequence shown here is derived from an EMBL/GenBank/DDBJ whole genome shotgun (WGS) entry which is preliminary data.</text>
</comment>
<dbReference type="PANTHER" id="PTHR33434">
    <property type="entry name" value="DEGV DOMAIN-CONTAINING PROTEIN DR_1986-RELATED"/>
    <property type="match status" value="1"/>
</dbReference>
<dbReference type="Gene3D" id="3.30.1180.10">
    <property type="match status" value="1"/>
</dbReference>
<comment type="function">
    <text evidence="1">May bind long-chain fatty acids, such as palmitate, and may play a role in lipid transport or fatty acid metabolism.</text>
</comment>
<dbReference type="PANTHER" id="PTHR33434:SF3">
    <property type="entry name" value="DEGV DOMAIN-CONTAINING PROTEIN YITS"/>
    <property type="match status" value="1"/>
</dbReference>
<evidence type="ECO:0000256" key="1">
    <source>
        <dbReference type="ARBA" id="ARBA00003238"/>
    </source>
</evidence>
<evidence type="ECO:0000313" key="3">
    <source>
        <dbReference type="EMBL" id="HIU03588.1"/>
    </source>
</evidence>
<evidence type="ECO:0000313" key="4">
    <source>
        <dbReference type="Proteomes" id="UP000824164"/>
    </source>
</evidence>
<gene>
    <name evidence="3" type="ORF">IAB63_10090</name>
</gene>
<proteinExistence type="predicted"/>
<dbReference type="Proteomes" id="UP000824164">
    <property type="component" value="Unassembled WGS sequence"/>
</dbReference>
<dbReference type="AlphaFoldDB" id="A0A9D1KXK4"/>
<accession>A0A9D1KXK4</accession>
<dbReference type="EMBL" id="DVLT01000063">
    <property type="protein sequence ID" value="HIU03588.1"/>
    <property type="molecule type" value="Genomic_DNA"/>
</dbReference>
<dbReference type="PROSITE" id="PS51482">
    <property type="entry name" value="DEGV"/>
    <property type="match status" value="1"/>
</dbReference>
<evidence type="ECO:0000256" key="2">
    <source>
        <dbReference type="ARBA" id="ARBA00023121"/>
    </source>
</evidence>
<reference evidence="3" key="2">
    <citation type="journal article" date="2021" name="PeerJ">
        <title>Extensive microbial diversity within the chicken gut microbiome revealed by metagenomics and culture.</title>
        <authorList>
            <person name="Gilroy R."/>
            <person name="Ravi A."/>
            <person name="Getino M."/>
            <person name="Pursley I."/>
            <person name="Horton D.L."/>
            <person name="Alikhan N.F."/>
            <person name="Baker D."/>
            <person name="Gharbi K."/>
            <person name="Hall N."/>
            <person name="Watson M."/>
            <person name="Adriaenssens E.M."/>
            <person name="Foster-Nyarko E."/>
            <person name="Jarju S."/>
            <person name="Secka A."/>
            <person name="Antonio M."/>
            <person name="Oren A."/>
            <person name="Chaudhuri R.R."/>
            <person name="La Ragione R."/>
            <person name="Hildebrand F."/>
            <person name="Pallen M.J."/>
        </authorList>
    </citation>
    <scope>NUCLEOTIDE SEQUENCE</scope>
    <source>
        <strain evidence="3">CHK187-14744</strain>
    </source>
</reference>
<dbReference type="GO" id="GO:0008289">
    <property type="term" value="F:lipid binding"/>
    <property type="evidence" value="ECO:0007669"/>
    <property type="project" value="UniProtKB-KW"/>
</dbReference>
<protein>
    <submittedName>
        <fullName evidence="3">DegV family protein</fullName>
    </submittedName>
</protein>